<dbReference type="Proteomes" id="UP000193083">
    <property type="component" value="Unassembled WGS sequence"/>
</dbReference>
<dbReference type="InterPro" id="IPR009354">
    <property type="entry name" value="Usg"/>
</dbReference>
<reference evidence="2" key="1">
    <citation type="submission" date="2017-04" db="EMBL/GenBank/DDBJ databases">
        <authorList>
            <person name="Varghese N."/>
            <person name="Submissions S."/>
        </authorList>
    </citation>
    <scope>NUCLEOTIDE SEQUENCE [LARGE SCALE GENOMIC DNA]</scope>
    <source>
        <strain evidence="2">B5P</strain>
    </source>
</reference>
<name>A0A1X7PZP3_9HYPH</name>
<keyword evidence="2" id="KW-1185">Reference proteome</keyword>
<organism evidence="1 2">
    <name type="scientific">Mesorhizobium australicum</name>
    <dbReference type="NCBI Taxonomy" id="536018"/>
    <lineage>
        <taxon>Bacteria</taxon>
        <taxon>Pseudomonadati</taxon>
        <taxon>Pseudomonadota</taxon>
        <taxon>Alphaproteobacteria</taxon>
        <taxon>Hyphomicrobiales</taxon>
        <taxon>Phyllobacteriaceae</taxon>
        <taxon>Mesorhizobium</taxon>
    </lineage>
</organism>
<evidence type="ECO:0000313" key="2">
    <source>
        <dbReference type="Proteomes" id="UP000193083"/>
    </source>
</evidence>
<dbReference type="RefSeq" id="WP_085467309.1">
    <property type="nucleotide sequence ID" value="NZ_FXBL01000004.1"/>
</dbReference>
<sequence length="90" mass="10690">MRDTTELELMLRGYGLTTAEILYRMPDHPGVLQTYLWQDYDLAPKFPVLNSFLEFWRAKLEGPLHSIRYTHKKLISPSEWRMVDGEILLH</sequence>
<proteinExistence type="predicted"/>
<accession>A0A1X7PZP3</accession>
<dbReference type="Pfam" id="PF06233">
    <property type="entry name" value="Usg"/>
    <property type="match status" value="1"/>
</dbReference>
<dbReference type="OrthoDB" id="9811054at2"/>
<protein>
    <submittedName>
        <fullName evidence="1">Uncharacterized protein</fullName>
    </submittedName>
</protein>
<dbReference type="EMBL" id="FXBL01000004">
    <property type="protein sequence ID" value="SMH57315.1"/>
    <property type="molecule type" value="Genomic_DNA"/>
</dbReference>
<evidence type="ECO:0000313" key="1">
    <source>
        <dbReference type="EMBL" id="SMH57315.1"/>
    </source>
</evidence>
<dbReference type="AlphaFoldDB" id="A0A1X7PZP3"/>
<gene>
    <name evidence="1" type="ORF">SAMN02982922_5752</name>
</gene>